<dbReference type="RefSeq" id="WP_039607956.1">
    <property type="nucleotide sequence ID" value="NZ_JWIC01000003.1"/>
</dbReference>
<evidence type="ECO:0008006" key="4">
    <source>
        <dbReference type="Google" id="ProtNLM"/>
    </source>
</evidence>
<dbReference type="InterPro" id="IPR018673">
    <property type="entry name" value="DUF2141"/>
</dbReference>
<dbReference type="PROSITE" id="PS51257">
    <property type="entry name" value="PROKAR_LIPOPROTEIN"/>
    <property type="match status" value="1"/>
</dbReference>
<evidence type="ECO:0000256" key="1">
    <source>
        <dbReference type="SAM" id="SignalP"/>
    </source>
</evidence>
<accession>A0A0C1QUY8</accession>
<organism evidence="2 3">
    <name type="scientific">Pseudoalteromonas luteoviolacea</name>
    <dbReference type="NCBI Taxonomy" id="43657"/>
    <lineage>
        <taxon>Bacteria</taxon>
        <taxon>Pseudomonadati</taxon>
        <taxon>Pseudomonadota</taxon>
        <taxon>Gammaproteobacteria</taxon>
        <taxon>Alteromonadales</taxon>
        <taxon>Pseudoalteromonadaceae</taxon>
        <taxon>Pseudoalteromonas</taxon>
    </lineage>
</organism>
<comment type="caution">
    <text evidence="2">The sequence shown here is derived from an EMBL/GenBank/DDBJ whole genome shotgun (WGS) entry which is preliminary data.</text>
</comment>
<evidence type="ECO:0000313" key="2">
    <source>
        <dbReference type="EMBL" id="KID58787.1"/>
    </source>
</evidence>
<dbReference type="Pfam" id="PF09912">
    <property type="entry name" value="DUF2141"/>
    <property type="match status" value="1"/>
</dbReference>
<keyword evidence="1" id="KW-0732">Signal</keyword>
<sequence>MKKVLLSSLALTVLAACSSTSNMSVNEVKGAPTEVRIVVNQVASTEGQLLVYLHDNADSYYSDDNYSATSIKYFHRMVVTPSIPATEVVLEGIPAGKYAISVVHDKDSDGTLDRMVFPFIGMPSEPYGLSNDAYSTLSKGNFEDALVDIAKQTQPIQINLATHLSKTFGG</sequence>
<reference evidence="2 3" key="1">
    <citation type="submission" date="2014-12" db="EMBL/GenBank/DDBJ databases">
        <title>Draft Genome Sequence of Pseudoalteromonas luteoviolacea HI1.</title>
        <authorList>
            <person name="Asahina A.Y."/>
            <person name="Hadfield M.G."/>
        </authorList>
    </citation>
    <scope>NUCLEOTIDE SEQUENCE [LARGE SCALE GENOMIC DNA]</scope>
    <source>
        <strain evidence="2 3">HI1</strain>
    </source>
</reference>
<name>A0A0C1QUY8_9GAMM</name>
<gene>
    <name evidence="2" type="ORF">JF50_02695</name>
</gene>
<dbReference type="Proteomes" id="UP000031327">
    <property type="component" value="Unassembled WGS sequence"/>
</dbReference>
<dbReference type="OrthoDB" id="9788332at2"/>
<feature type="chain" id="PRO_5002137493" description="DUF2141 domain-containing protein" evidence="1">
    <location>
        <begin position="24"/>
        <end position="170"/>
    </location>
</feature>
<feature type="signal peptide" evidence="1">
    <location>
        <begin position="1"/>
        <end position="23"/>
    </location>
</feature>
<evidence type="ECO:0000313" key="3">
    <source>
        <dbReference type="Proteomes" id="UP000031327"/>
    </source>
</evidence>
<dbReference type="AlphaFoldDB" id="A0A0C1QUY8"/>
<proteinExistence type="predicted"/>
<protein>
    <recommendedName>
        <fullName evidence="4">DUF2141 domain-containing protein</fullName>
    </recommendedName>
</protein>
<dbReference type="EMBL" id="JWIC01000003">
    <property type="protein sequence ID" value="KID58787.1"/>
    <property type="molecule type" value="Genomic_DNA"/>
</dbReference>